<organism evidence="3 4">
    <name type="scientific">Thermus oshimai JL-2</name>
    <dbReference type="NCBI Taxonomy" id="751945"/>
    <lineage>
        <taxon>Bacteria</taxon>
        <taxon>Thermotogati</taxon>
        <taxon>Deinococcota</taxon>
        <taxon>Deinococci</taxon>
        <taxon>Thermales</taxon>
        <taxon>Thermaceae</taxon>
        <taxon>Thermus</taxon>
    </lineage>
</organism>
<dbReference type="STRING" id="751945.Theos_1180"/>
<dbReference type="InterPro" id="IPR002716">
    <property type="entry name" value="PIN_dom"/>
</dbReference>
<dbReference type="RefSeq" id="WP_016329412.1">
    <property type="nucleotide sequence ID" value="NC_019386.1"/>
</dbReference>
<gene>
    <name evidence="3" type="ORF">Theos_1180</name>
</gene>
<dbReference type="PATRIC" id="fig|751945.3.peg.1170"/>
<evidence type="ECO:0000259" key="2">
    <source>
        <dbReference type="Pfam" id="PF26343"/>
    </source>
</evidence>
<feature type="domain" description="VapC50 C-terminal" evidence="2">
    <location>
        <begin position="154"/>
        <end position="195"/>
    </location>
</feature>
<sequence length="201" mass="22782">MGLPRVLFLDACVLYPAQTRDIFVELALEGVVRLKWSVEVQEEWLRRLLEDRPHLSEEQRARLRQTPGKMAEALAAQEPLVEGYEFLIGQVSLPDPHDAHVVAAAFHGGAEAILTFNLADFPEETLGRFDLSAWHPDEYLVELAEGLIRHNALPGPLLSALKRIRERLKNPPLDPEGYIRALERAGLERFSALLRSFRPHL</sequence>
<feature type="domain" description="PIN" evidence="1">
    <location>
        <begin position="9"/>
        <end position="118"/>
    </location>
</feature>
<dbReference type="InterPro" id="IPR058652">
    <property type="entry name" value="VapC50_C"/>
</dbReference>
<evidence type="ECO:0000259" key="1">
    <source>
        <dbReference type="Pfam" id="PF13470"/>
    </source>
</evidence>
<dbReference type="KEGG" id="tos:Theos_1180"/>
<reference evidence="3 4" key="1">
    <citation type="journal article" date="2013" name="Genome Announc.">
        <title>Whole Genome Sequencing of Thermus oshimai JL-2 and Thermus thermophilus JL-18, Incomplete Denitrifiers from the United States Great Basin.</title>
        <authorList>
            <person name="Murugapiran S.K."/>
            <person name="Huntemann M."/>
            <person name="Wei C.L."/>
            <person name="Han J."/>
            <person name="Detter J.C."/>
            <person name="Han C.S."/>
            <person name="Erkkila T.H."/>
            <person name="Teshima H."/>
            <person name="Chen A."/>
            <person name="Kyrpides N."/>
            <person name="Mavrommatis K."/>
            <person name="Markowitz V."/>
            <person name="Szeto E."/>
            <person name="Ivanova N."/>
            <person name="Pagani I."/>
            <person name="Lam J."/>
            <person name="McDonald A.I."/>
            <person name="Dodsworth J.A."/>
            <person name="Pati A."/>
            <person name="Goodwin L."/>
            <person name="Peters L."/>
            <person name="Pitluck S."/>
            <person name="Woyke T."/>
            <person name="Hedlund B.P."/>
        </authorList>
    </citation>
    <scope>NUCLEOTIDE SEQUENCE</scope>
    <source>
        <strain evidence="3 4">JL-2</strain>
    </source>
</reference>
<proteinExistence type="predicted"/>
<dbReference type="eggNOG" id="COG1569">
    <property type="taxonomic scope" value="Bacteria"/>
</dbReference>
<protein>
    <submittedName>
        <fullName evidence="3">Uncharacterized protein</fullName>
    </submittedName>
</protein>
<accession>K7RIL1</accession>
<dbReference type="Proteomes" id="UP000000211">
    <property type="component" value="Chromosome"/>
</dbReference>
<evidence type="ECO:0000313" key="4">
    <source>
        <dbReference type="Proteomes" id="UP000000211"/>
    </source>
</evidence>
<dbReference type="EMBL" id="CP003249">
    <property type="protein sequence ID" value="AFV76222.1"/>
    <property type="molecule type" value="Genomic_DNA"/>
</dbReference>
<name>K7RIL1_THEOS</name>
<evidence type="ECO:0000313" key="3">
    <source>
        <dbReference type="EMBL" id="AFV76222.1"/>
    </source>
</evidence>
<dbReference type="Pfam" id="PF13470">
    <property type="entry name" value="PIN_3"/>
    <property type="match status" value="1"/>
</dbReference>
<dbReference type="HOGENOM" id="CLU_096418_0_1_0"/>
<dbReference type="Pfam" id="PF26343">
    <property type="entry name" value="VapC50_C"/>
    <property type="match status" value="1"/>
</dbReference>
<dbReference type="AlphaFoldDB" id="K7RIL1"/>
<keyword evidence="4" id="KW-1185">Reference proteome</keyword>
<dbReference type="OrthoDB" id="211933at2"/>